<proteinExistence type="inferred from homology"/>
<dbReference type="GO" id="GO:0006265">
    <property type="term" value="P:DNA topological change"/>
    <property type="evidence" value="ECO:0007669"/>
    <property type="project" value="UniProtKB-UniRule"/>
</dbReference>
<dbReference type="GO" id="GO:0005694">
    <property type="term" value="C:chromosome"/>
    <property type="evidence" value="ECO:0007669"/>
    <property type="project" value="InterPro"/>
</dbReference>
<keyword evidence="14" id="KW-1185">Reference proteome</keyword>
<dbReference type="Gene3D" id="3.40.50.140">
    <property type="match status" value="1"/>
</dbReference>
<dbReference type="Pfam" id="PF01131">
    <property type="entry name" value="Topoisom_bac"/>
    <property type="match status" value="1"/>
</dbReference>
<dbReference type="InterPro" id="IPR000380">
    <property type="entry name" value="Topo_IA"/>
</dbReference>
<dbReference type="SMART" id="SM00436">
    <property type="entry name" value="TOP1Bc"/>
    <property type="match status" value="1"/>
</dbReference>
<dbReference type="PROSITE" id="PS52039">
    <property type="entry name" value="TOPO_IA_2"/>
    <property type="match status" value="1"/>
</dbReference>
<comment type="subunit">
    <text evidence="10">Monomer.</text>
</comment>
<dbReference type="InterPro" id="IPR013497">
    <property type="entry name" value="Topo_IA_cen"/>
</dbReference>
<dbReference type="InterPro" id="IPR013825">
    <property type="entry name" value="Topo_IA_cen_sub2"/>
</dbReference>
<dbReference type="Gene3D" id="1.10.460.10">
    <property type="entry name" value="Topoisomerase I, domain 2"/>
    <property type="match status" value="1"/>
</dbReference>
<dbReference type="NCBIfam" id="TIGR01051">
    <property type="entry name" value="topA_bact"/>
    <property type="match status" value="1"/>
</dbReference>
<comment type="similarity">
    <text evidence="2 10">Belongs to the type IA topoisomerase family.</text>
</comment>
<keyword evidence="6" id="KW-0460">Magnesium</keyword>
<evidence type="ECO:0000256" key="7">
    <source>
        <dbReference type="ARBA" id="ARBA00023029"/>
    </source>
</evidence>
<dbReference type="SMART" id="SM00437">
    <property type="entry name" value="TOP1Ac"/>
    <property type="match status" value="1"/>
</dbReference>
<evidence type="ECO:0000256" key="10">
    <source>
        <dbReference type="HAMAP-Rule" id="MF_00952"/>
    </source>
</evidence>
<keyword evidence="8 10" id="KW-0238">DNA-binding</keyword>
<evidence type="ECO:0000256" key="6">
    <source>
        <dbReference type="ARBA" id="ARBA00022842"/>
    </source>
</evidence>
<name>A0A3D8IW47_9HELI</name>
<dbReference type="InterPro" id="IPR023405">
    <property type="entry name" value="Topo_IA_core_domain"/>
</dbReference>
<dbReference type="RefSeq" id="WP_104725048.1">
    <property type="nucleotide sequence ID" value="NZ_FZNE01000015.1"/>
</dbReference>
<feature type="site" description="Interaction with DNA" evidence="10">
    <location>
        <position position="299"/>
    </location>
</feature>
<dbReference type="InterPro" id="IPR005733">
    <property type="entry name" value="TopoI_bac-type"/>
</dbReference>
<dbReference type="SMART" id="SM00493">
    <property type="entry name" value="TOPRIM"/>
    <property type="match status" value="1"/>
</dbReference>
<evidence type="ECO:0000256" key="1">
    <source>
        <dbReference type="ARBA" id="ARBA00000213"/>
    </source>
</evidence>
<feature type="site" description="Interaction with DNA" evidence="10">
    <location>
        <position position="140"/>
    </location>
</feature>
<comment type="function">
    <text evidence="10">Releases the supercoiling and torsional tension of DNA, which is introduced during the DNA replication and transcription, by transiently cleaving and rejoining one strand of the DNA duplex. Introduces a single-strand break via transesterification at a target site in duplex DNA. The scissile phosphodiester is attacked by the catalytic tyrosine of the enzyme, resulting in the formation of a DNA-(5'-phosphotyrosyl)-enzyme intermediate and the expulsion of a 3'-OH DNA strand. The free DNA strand then undergoes passage around the unbroken strand, thus removing DNA supercoils. Finally, in the religation step, the DNA 3'-OH attacks the covalent intermediate to expel the active-site tyrosine and restore the DNA phosphodiester backbone.</text>
</comment>
<keyword evidence="4" id="KW-0863">Zinc-finger</keyword>
<dbReference type="PRINTS" id="PR00417">
    <property type="entry name" value="PRTPISMRASEI"/>
</dbReference>
<comment type="caution">
    <text evidence="13">The sequence shown here is derived from an EMBL/GenBank/DDBJ whole genome shotgun (WGS) entry which is preliminary data.</text>
</comment>
<protein>
    <recommendedName>
        <fullName evidence="10">DNA topoisomerase 1</fullName>
        <ecNumber evidence="10">5.6.2.1</ecNumber>
    </recommendedName>
    <alternativeName>
        <fullName evidence="10">DNA topoisomerase I</fullName>
    </alternativeName>
</protein>
<feature type="site" description="Interaction with DNA" evidence="10">
    <location>
        <position position="139"/>
    </location>
</feature>
<evidence type="ECO:0000256" key="8">
    <source>
        <dbReference type="ARBA" id="ARBA00023125"/>
    </source>
</evidence>
<dbReference type="InterPro" id="IPR023406">
    <property type="entry name" value="Topo_IA_AS"/>
</dbReference>
<dbReference type="Gene3D" id="3.30.65.10">
    <property type="entry name" value="Bacterial Topoisomerase I, domain 1"/>
    <property type="match status" value="2"/>
</dbReference>
<feature type="site" description="Interaction with DNA" evidence="10">
    <location>
        <position position="484"/>
    </location>
</feature>
<comment type="catalytic activity">
    <reaction evidence="1 10">
        <text>ATP-independent breakage of single-stranded DNA, followed by passage and rejoining.</text>
        <dbReference type="EC" id="5.6.2.1"/>
    </reaction>
</comment>
<dbReference type="SUPFAM" id="SSF57783">
    <property type="entry name" value="Zinc beta-ribbon"/>
    <property type="match status" value="3"/>
</dbReference>
<feature type="domain" description="Topo IA-type catalytic" evidence="12">
    <location>
        <begin position="129"/>
        <end position="553"/>
    </location>
</feature>
<feature type="domain" description="Toprim" evidence="11">
    <location>
        <begin position="2"/>
        <end position="113"/>
    </location>
</feature>
<comment type="caution">
    <text evidence="10">Lacks conserved residue(s) required for the propagation of feature annotation.</text>
</comment>
<dbReference type="InterPro" id="IPR003602">
    <property type="entry name" value="Topo_IA_DNA-bd_dom"/>
</dbReference>
<dbReference type="GO" id="GO:0003917">
    <property type="term" value="F:DNA topoisomerase type I (single strand cut, ATP-independent) activity"/>
    <property type="evidence" value="ECO:0007669"/>
    <property type="project" value="UniProtKB-UniRule"/>
</dbReference>
<dbReference type="InterPro" id="IPR013498">
    <property type="entry name" value="Topo_IA_Znf"/>
</dbReference>
<dbReference type="EMBL" id="NXLU01000003">
    <property type="protein sequence ID" value="RDU69210.1"/>
    <property type="molecule type" value="Genomic_DNA"/>
</dbReference>
<dbReference type="OrthoDB" id="9804262at2"/>
<dbReference type="PANTHER" id="PTHR42785">
    <property type="entry name" value="DNA TOPOISOMERASE, TYPE IA, CORE"/>
    <property type="match status" value="1"/>
</dbReference>
<evidence type="ECO:0000256" key="9">
    <source>
        <dbReference type="ARBA" id="ARBA00023235"/>
    </source>
</evidence>
<sequence length="733" mass="83145">MKNLIIVESPAKAKTIANFLGKDYEVIASKGHIRDLPQNKFGIKIKDKEFIPDYVISSDHKDIVEKIKSLAKKSNQIYIATDEDREGEAIGYHITQAIGGEAKDYPRIVFHEITKSAITHALQTPRHIDMNKVDAQQARRLLDRIVGFKLSSLIANKIQKGLSAGRVQSSTLKIVVDREREIEAFKPIRYFSINAEFAHKLNTELIEYDGEKLEKLSLQDENKVKKMLEVLQKEHYHVKEISKKSKKTSTPPPFMTSTLQQSASNLLGFSPKKTMNLAQKLYEGVQTHAGMMGAITYMRTDSLNIAKEAQEKAKEVLFQNYGKDFVPSKPKNYTTKSKGAQEAHEAIRPTNLDFTPSLAKEFLSNDEYKLYTLIYNRFLASQSTDAEFESQTLLIASDHGVFKASGSRLVFEGFHKIIGSEDKDRLLPELKEGEIIEPKNISSKEHFTEPPSRYSEAGLIKTMESLGIGRPSTYAPTISLLSSREYIKVEKKQIFALQSAFKVTQMLEEHFNEIVDSHFTAKLEEELDDIAEKKEQWQEVLWRFYEPFEQKLIEGKNSIPSQKIAIPTGEDCPECGSPLIKRNGRYGEFIACSGYPKCKYIKKDDPLSITQVQEDLGVCEKCGSAMVKKMGRRGEFLACSGYPKCKNAKPLHPIHPQALEIKCPECGGEILQRNSRRGTFFGCGNYPKCTFISKFEPIAQPKCPECGYMVAQRTYRGREIYECIKCKTRIDKE</sequence>
<dbReference type="InterPro" id="IPR013826">
    <property type="entry name" value="Topo_IA_cen_sub3"/>
</dbReference>
<dbReference type="CDD" id="cd03363">
    <property type="entry name" value="TOPRIM_TopoIA_TopoI"/>
    <property type="match status" value="1"/>
</dbReference>
<feature type="region of interest" description="Interaction with DNA" evidence="10">
    <location>
        <begin position="163"/>
        <end position="168"/>
    </location>
</feature>
<dbReference type="Pfam" id="PF01396">
    <property type="entry name" value="Zn_ribbon_Top1"/>
    <property type="match status" value="3"/>
</dbReference>
<keyword evidence="3" id="KW-0479">Metal-binding</keyword>
<dbReference type="PROSITE" id="PS00396">
    <property type="entry name" value="TOPO_IA_1"/>
    <property type="match status" value="1"/>
</dbReference>
<keyword evidence="5" id="KW-0862">Zinc</keyword>
<evidence type="ECO:0000259" key="12">
    <source>
        <dbReference type="PROSITE" id="PS52039"/>
    </source>
</evidence>
<dbReference type="CDD" id="cd00186">
    <property type="entry name" value="TOP1Ac"/>
    <property type="match status" value="1"/>
</dbReference>
<evidence type="ECO:0000313" key="14">
    <source>
        <dbReference type="Proteomes" id="UP000257067"/>
    </source>
</evidence>
<dbReference type="InterPro" id="IPR028612">
    <property type="entry name" value="Topoisom_1_IA"/>
</dbReference>
<reference evidence="13 14" key="1">
    <citation type="submission" date="2018-04" db="EMBL/GenBank/DDBJ databases">
        <title>Novel Campyloabacter and Helicobacter Species and Strains.</title>
        <authorList>
            <person name="Mannion A.J."/>
            <person name="Shen Z."/>
            <person name="Fox J.G."/>
        </authorList>
    </citation>
    <scope>NUCLEOTIDE SEQUENCE [LARGE SCALE GENOMIC DNA]</scope>
    <source>
        <strain evidence="13 14">ATCC 700242</strain>
    </source>
</reference>
<dbReference type="InterPro" id="IPR006171">
    <property type="entry name" value="TOPRIM_dom"/>
</dbReference>
<accession>A0A3D8IW47</accession>
<dbReference type="InterPro" id="IPR003601">
    <property type="entry name" value="Topo_IA_2"/>
</dbReference>
<dbReference type="InterPro" id="IPR034149">
    <property type="entry name" value="TOPRIM_TopoI"/>
</dbReference>
<gene>
    <name evidence="10" type="primary">topA</name>
    <name evidence="13" type="ORF">CQA62_03455</name>
</gene>
<dbReference type="Gene3D" id="2.70.20.10">
    <property type="entry name" value="Topoisomerase I, domain 3"/>
    <property type="match status" value="1"/>
</dbReference>
<feature type="site" description="Interaction with DNA" evidence="10">
    <location>
        <position position="32"/>
    </location>
</feature>
<dbReference type="HAMAP" id="MF_00952">
    <property type="entry name" value="Topoisom_1_prok"/>
    <property type="match status" value="1"/>
</dbReference>
<evidence type="ECO:0000313" key="13">
    <source>
        <dbReference type="EMBL" id="RDU69210.1"/>
    </source>
</evidence>
<dbReference type="Pfam" id="PF01751">
    <property type="entry name" value="Toprim"/>
    <property type="match status" value="1"/>
</dbReference>
<dbReference type="Proteomes" id="UP000257067">
    <property type="component" value="Unassembled WGS sequence"/>
</dbReference>
<dbReference type="Gene3D" id="1.10.290.10">
    <property type="entry name" value="Topoisomerase I, domain 4"/>
    <property type="match status" value="1"/>
</dbReference>
<keyword evidence="7 10" id="KW-0799">Topoisomerase</keyword>
<feature type="active site" description="O-(5'-phospho-DNA)-tyrosine intermediate" evidence="10">
    <location>
        <position position="297"/>
    </location>
</feature>
<dbReference type="SUPFAM" id="SSF56712">
    <property type="entry name" value="Prokaryotic type I DNA topoisomerase"/>
    <property type="match status" value="1"/>
</dbReference>
<dbReference type="PROSITE" id="PS50880">
    <property type="entry name" value="TOPRIM"/>
    <property type="match status" value="1"/>
</dbReference>
<evidence type="ECO:0000259" key="11">
    <source>
        <dbReference type="PROSITE" id="PS50880"/>
    </source>
</evidence>
<evidence type="ECO:0000256" key="5">
    <source>
        <dbReference type="ARBA" id="ARBA00022833"/>
    </source>
</evidence>
<evidence type="ECO:0000256" key="3">
    <source>
        <dbReference type="ARBA" id="ARBA00022723"/>
    </source>
</evidence>
<dbReference type="PANTHER" id="PTHR42785:SF1">
    <property type="entry name" value="DNA TOPOISOMERASE"/>
    <property type="match status" value="1"/>
</dbReference>
<evidence type="ECO:0000256" key="2">
    <source>
        <dbReference type="ARBA" id="ARBA00009446"/>
    </source>
</evidence>
<keyword evidence="9 10" id="KW-0413">Isomerase</keyword>
<dbReference type="EC" id="5.6.2.1" evidence="10"/>
<dbReference type="GO" id="GO:0008270">
    <property type="term" value="F:zinc ion binding"/>
    <property type="evidence" value="ECO:0007669"/>
    <property type="project" value="UniProtKB-KW"/>
</dbReference>
<dbReference type="AlphaFoldDB" id="A0A3D8IW47"/>
<dbReference type="GO" id="GO:0003677">
    <property type="term" value="F:DNA binding"/>
    <property type="evidence" value="ECO:0007669"/>
    <property type="project" value="UniProtKB-KW"/>
</dbReference>
<feature type="site" description="Interaction with DNA" evidence="10">
    <location>
        <position position="143"/>
    </location>
</feature>
<dbReference type="InterPro" id="IPR013824">
    <property type="entry name" value="Topo_IA_cen_sub1"/>
</dbReference>
<evidence type="ECO:0000256" key="4">
    <source>
        <dbReference type="ARBA" id="ARBA00022771"/>
    </source>
</evidence>
<organism evidence="13 14">
    <name type="scientific">Helicobacter cholecystus</name>
    <dbReference type="NCBI Taxonomy" id="45498"/>
    <lineage>
        <taxon>Bacteria</taxon>
        <taxon>Pseudomonadati</taxon>
        <taxon>Campylobacterota</taxon>
        <taxon>Epsilonproteobacteria</taxon>
        <taxon>Campylobacterales</taxon>
        <taxon>Helicobacteraceae</taxon>
        <taxon>Helicobacter</taxon>
    </lineage>
</organism>